<dbReference type="Pfam" id="PF00117">
    <property type="entry name" value="GATase"/>
    <property type="match status" value="1"/>
</dbReference>
<comment type="catalytic activity">
    <reaction evidence="9 11">
        <text>hydrogencarbonate + L-glutamine + 2 ATP + H2O = carbamoyl phosphate + L-glutamate + 2 ADP + phosphate + 2 H(+)</text>
        <dbReference type="Rhea" id="RHEA:18633"/>
        <dbReference type="ChEBI" id="CHEBI:15377"/>
        <dbReference type="ChEBI" id="CHEBI:15378"/>
        <dbReference type="ChEBI" id="CHEBI:17544"/>
        <dbReference type="ChEBI" id="CHEBI:29985"/>
        <dbReference type="ChEBI" id="CHEBI:30616"/>
        <dbReference type="ChEBI" id="CHEBI:43474"/>
        <dbReference type="ChEBI" id="CHEBI:58228"/>
        <dbReference type="ChEBI" id="CHEBI:58359"/>
        <dbReference type="ChEBI" id="CHEBI:456216"/>
        <dbReference type="EC" id="6.3.5.5"/>
    </reaction>
</comment>
<dbReference type="EMBL" id="AP014521">
    <property type="protein sequence ID" value="BAP58800.1"/>
    <property type="molecule type" value="Genomic_DNA"/>
</dbReference>
<dbReference type="Gene3D" id="3.50.30.20">
    <property type="entry name" value="Carbamoyl-phosphate synthase small subunit, N-terminal domain"/>
    <property type="match status" value="1"/>
</dbReference>
<feature type="active site" evidence="11">
    <location>
        <position position="353"/>
    </location>
</feature>
<dbReference type="RefSeq" id="WP_041063372.1">
    <property type="nucleotide sequence ID" value="NZ_AP014521.1"/>
</dbReference>
<dbReference type="GO" id="GO:0006541">
    <property type="term" value="P:glutamine metabolic process"/>
    <property type="evidence" value="ECO:0007669"/>
    <property type="project" value="InterPro"/>
</dbReference>
<keyword evidence="11" id="KW-0055">Arginine biosynthesis</keyword>
<dbReference type="CDD" id="cd01744">
    <property type="entry name" value="GATase1_CPSase"/>
    <property type="match status" value="1"/>
</dbReference>
<dbReference type="InterPro" id="IPR029062">
    <property type="entry name" value="Class_I_gatase-like"/>
</dbReference>
<feature type="domain" description="Carbamoyl-phosphate synthase small subunit N-terminal" evidence="12">
    <location>
        <begin position="3"/>
        <end position="134"/>
    </location>
</feature>
<proteinExistence type="inferred from homology"/>
<feature type="binding site" evidence="11">
    <location>
        <position position="314"/>
    </location>
    <ligand>
        <name>L-glutamine</name>
        <dbReference type="ChEBI" id="CHEBI:58359"/>
    </ligand>
</feature>
<dbReference type="STRING" id="1410383.TGUWTKB_5740"/>
<reference evidence="14" key="1">
    <citation type="submission" date="2013-11" db="EMBL/GenBank/DDBJ databases">
        <title>Symbiont-containing voluminous jelly as an extraordinary maternal gift for overwintering insect nymphs.</title>
        <authorList>
            <person name="Kaiwa N."/>
            <person name="Hosokawa T."/>
            <person name="Nikoh N."/>
            <person name="Meng X.Y."/>
            <person name="Tanahashi M."/>
            <person name="Moriyama M."/>
            <person name="Maeda T."/>
            <person name="Yamaguchi K."/>
            <person name="Shigenobu S."/>
            <person name="Ito M."/>
            <person name="Fukatsu T."/>
        </authorList>
    </citation>
    <scope>NUCLEOTIDE SEQUENCE [LARGE SCALE GENOMIC DNA]</scope>
    <source>
        <strain evidence="14">UwTKB</strain>
    </source>
</reference>
<dbReference type="UniPathway" id="UPA00068">
    <property type="reaction ID" value="UER00171"/>
</dbReference>
<keyword evidence="8 11" id="KW-0665">Pyrimidine biosynthesis</keyword>
<dbReference type="GO" id="GO:0004359">
    <property type="term" value="F:glutaminase activity"/>
    <property type="evidence" value="ECO:0007669"/>
    <property type="project" value="RHEA"/>
</dbReference>
<evidence type="ECO:0000256" key="8">
    <source>
        <dbReference type="ARBA" id="ARBA00022975"/>
    </source>
</evidence>
<feature type="binding site" evidence="11">
    <location>
        <position position="270"/>
    </location>
    <ligand>
        <name>L-glutamine</name>
        <dbReference type="ChEBI" id="CHEBI:58359"/>
    </ligand>
</feature>
<gene>
    <name evidence="11 13" type="primary">carA</name>
    <name evidence="13" type="ORF">TGUWTKB_5740</name>
</gene>
<dbReference type="HAMAP" id="MF_01209">
    <property type="entry name" value="CPSase_S_chain"/>
    <property type="match status" value="1"/>
</dbReference>
<feature type="active site" description="Nucleophile" evidence="11">
    <location>
        <position position="269"/>
    </location>
</feature>
<keyword evidence="6 11" id="KW-0067">ATP-binding</keyword>
<organism evidence="13 14">
    <name type="scientific">Candidatus Tachikawaea gelatinosa</name>
    <dbReference type="NCBI Taxonomy" id="1410383"/>
    <lineage>
        <taxon>Bacteria</taxon>
        <taxon>Pseudomonadati</taxon>
        <taxon>Pseudomonadota</taxon>
        <taxon>Gammaproteobacteria</taxon>
        <taxon>Enterobacterales</taxon>
        <taxon>Enterobacteriaceae</taxon>
        <taxon>Candidatus Tachikawaea</taxon>
    </lineage>
</organism>
<protein>
    <recommendedName>
        <fullName evidence="11">Carbamoyl phosphate synthase small chain</fullName>
        <ecNumber evidence="11">6.3.5.5</ecNumber>
    </recommendedName>
    <alternativeName>
        <fullName evidence="11">Carbamoyl phosphate synthetase glutamine chain</fullName>
    </alternativeName>
</protein>
<evidence type="ECO:0000256" key="7">
    <source>
        <dbReference type="ARBA" id="ARBA00022962"/>
    </source>
</evidence>
<dbReference type="NCBIfam" id="NF009475">
    <property type="entry name" value="PRK12838.1"/>
    <property type="match status" value="1"/>
</dbReference>
<dbReference type="GO" id="GO:0005524">
    <property type="term" value="F:ATP binding"/>
    <property type="evidence" value="ECO:0007669"/>
    <property type="project" value="UniProtKB-UniRule"/>
</dbReference>
<dbReference type="HOGENOM" id="CLU_035901_2_1_6"/>
<comment type="subunit">
    <text evidence="11">Composed of two chains; the small (or glutamine) chain promotes the hydrolysis of glutamine to ammonia, which is used by the large (or ammonia) chain to synthesize carbamoyl phosphate. Tetramer of heterodimers (alpha,beta)4.</text>
</comment>
<evidence type="ECO:0000259" key="12">
    <source>
        <dbReference type="SMART" id="SM01097"/>
    </source>
</evidence>
<keyword evidence="7 11" id="KW-0315">Glutamine amidotransferase</keyword>
<evidence type="ECO:0000256" key="11">
    <source>
        <dbReference type="HAMAP-Rule" id="MF_01209"/>
    </source>
</evidence>
<dbReference type="KEGG" id="sbw:TGUWTKB_5740"/>
<keyword evidence="14" id="KW-1185">Reference proteome</keyword>
<dbReference type="InterPro" id="IPR035686">
    <property type="entry name" value="CPSase_GATase1"/>
</dbReference>
<dbReference type="PRINTS" id="PR00099">
    <property type="entry name" value="CPSGATASE"/>
</dbReference>
<dbReference type="FunFam" id="3.50.30.20:FF:000001">
    <property type="entry name" value="Carbamoyl-phosphate synthase small chain"/>
    <property type="match status" value="1"/>
</dbReference>
<feature type="binding site" evidence="11">
    <location>
        <position position="313"/>
    </location>
    <ligand>
        <name>L-glutamine</name>
        <dbReference type="ChEBI" id="CHEBI:58359"/>
    </ligand>
</feature>
<dbReference type="Gene3D" id="3.40.50.880">
    <property type="match status" value="1"/>
</dbReference>
<keyword evidence="4 11" id="KW-0436">Ligase</keyword>
<keyword evidence="11" id="KW-0028">Amino-acid biosynthesis</keyword>
<dbReference type="SUPFAM" id="SSF52021">
    <property type="entry name" value="Carbamoyl phosphate synthetase, small subunit N-terminal domain"/>
    <property type="match status" value="1"/>
</dbReference>
<dbReference type="PRINTS" id="PR00096">
    <property type="entry name" value="GATASE"/>
</dbReference>
<feature type="binding site" evidence="11">
    <location>
        <position position="243"/>
    </location>
    <ligand>
        <name>L-glutamine</name>
        <dbReference type="ChEBI" id="CHEBI:58359"/>
    </ligand>
</feature>
<dbReference type="InterPro" id="IPR006274">
    <property type="entry name" value="CarbamoylP_synth_ssu"/>
</dbReference>
<evidence type="ECO:0000256" key="6">
    <source>
        <dbReference type="ARBA" id="ARBA00022840"/>
    </source>
</evidence>
<dbReference type="InterPro" id="IPR017926">
    <property type="entry name" value="GATASE"/>
</dbReference>
<feature type="binding site" evidence="11">
    <location>
        <position position="273"/>
    </location>
    <ligand>
        <name>L-glutamine</name>
        <dbReference type="ChEBI" id="CHEBI:58359"/>
    </ligand>
</feature>
<dbReference type="PANTHER" id="PTHR43418:SF7">
    <property type="entry name" value="CARBAMOYL-PHOSPHATE SYNTHASE SMALL CHAIN"/>
    <property type="match status" value="1"/>
</dbReference>
<feature type="binding site" evidence="11">
    <location>
        <position position="241"/>
    </location>
    <ligand>
        <name>L-glutamine</name>
        <dbReference type="ChEBI" id="CHEBI:58359"/>
    </ligand>
</feature>
<dbReference type="UniPathway" id="UPA00070">
    <property type="reaction ID" value="UER00115"/>
</dbReference>
<dbReference type="GO" id="GO:0044205">
    <property type="term" value="P:'de novo' UMP biosynthetic process"/>
    <property type="evidence" value="ECO:0007669"/>
    <property type="project" value="UniProtKB-UniRule"/>
</dbReference>
<comment type="catalytic activity">
    <reaction evidence="10 11">
        <text>L-glutamine + H2O = L-glutamate + NH4(+)</text>
        <dbReference type="Rhea" id="RHEA:15889"/>
        <dbReference type="ChEBI" id="CHEBI:15377"/>
        <dbReference type="ChEBI" id="CHEBI:28938"/>
        <dbReference type="ChEBI" id="CHEBI:29985"/>
        <dbReference type="ChEBI" id="CHEBI:58359"/>
    </reaction>
</comment>
<dbReference type="InterPro" id="IPR036480">
    <property type="entry name" value="CarbP_synth_ssu_N_sf"/>
</dbReference>
<comment type="function">
    <text evidence="11">Small subunit of the glutamine-dependent carbamoyl phosphate synthetase (CPSase). CPSase catalyzes the formation of carbamoyl phosphate from the ammonia moiety of glutamine, carbonate, and phosphate donated by ATP, constituting the first step of 2 biosynthetic pathways, one leading to arginine and/or urea and the other to pyrimidine nucleotides. The small subunit (glutamine amidotransferase) binds and cleaves glutamine to supply the large subunit with the substrate ammonia.</text>
</comment>
<evidence type="ECO:0000256" key="10">
    <source>
        <dbReference type="ARBA" id="ARBA00049285"/>
    </source>
</evidence>
<dbReference type="SMART" id="SM01097">
    <property type="entry name" value="CPSase_sm_chain"/>
    <property type="match status" value="1"/>
</dbReference>
<dbReference type="GO" id="GO:0006526">
    <property type="term" value="P:L-arginine biosynthetic process"/>
    <property type="evidence" value="ECO:0007669"/>
    <property type="project" value="UniProtKB-UniRule"/>
</dbReference>
<dbReference type="InterPro" id="IPR002474">
    <property type="entry name" value="CarbamoylP_synth_ssu_N"/>
</dbReference>
<evidence type="ECO:0000256" key="5">
    <source>
        <dbReference type="ARBA" id="ARBA00022741"/>
    </source>
</evidence>
<dbReference type="PROSITE" id="PS51273">
    <property type="entry name" value="GATASE_TYPE_1"/>
    <property type="match status" value="1"/>
</dbReference>
<dbReference type="GO" id="GO:0004088">
    <property type="term" value="F:carbamoyl-phosphate synthase (glutamine-hydrolyzing) activity"/>
    <property type="evidence" value="ECO:0007669"/>
    <property type="project" value="UniProtKB-UniRule"/>
</dbReference>
<evidence type="ECO:0000313" key="13">
    <source>
        <dbReference type="EMBL" id="BAP58800.1"/>
    </source>
</evidence>
<dbReference type="InterPro" id="IPR050472">
    <property type="entry name" value="Anth_synth/Amidotransfase"/>
</dbReference>
<dbReference type="GO" id="GO:0006207">
    <property type="term" value="P:'de novo' pyrimidine nucleobase biosynthetic process"/>
    <property type="evidence" value="ECO:0007669"/>
    <property type="project" value="InterPro"/>
</dbReference>
<sequence>MNRSAIFVLEDGTKFYGQSVGINSSFFAGEVVFNTSMTGYQEIITDPSYYHQIVVFLYPHIGNVGINNNDVESNSIYVKGLVVRDISLISNNFRSEETFSCYLKKNNIVAISNIDTRKLAHILRIKGTQNGCIFTGNNPDYNLALKIARNTKKLKGKDLVKTVTTKKIYTWTEKTWIKSTKKLEQINKKFCYKVIAYDYGIKYNTLRMLSDRGCDITVVPAQMSAENVLNLQPDGIFLSNGPGDPEPCHYAIKAIKIFLKKNIPIFGICLGHQLLALAIGATTIKMKIGHHGSNHPVKDLKNDRVMITSQNHGFTVNKENLPNNICITHISLFDKTIQGIHHLSKPAFGFQGHPEGSPGPQDSSSLFDYFIELMKNYCKKKKT</sequence>
<evidence type="ECO:0000256" key="3">
    <source>
        <dbReference type="ARBA" id="ARBA00007800"/>
    </source>
</evidence>
<accession>A0A090ASG2</accession>
<feature type="region of interest" description="CPSase" evidence="11">
    <location>
        <begin position="1"/>
        <end position="192"/>
    </location>
</feature>
<evidence type="ECO:0000313" key="14">
    <source>
        <dbReference type="Proteomes" id="UP000031627"/>
    </source>
</evidence>
<evidence type="ECO:0000256" key="2">
    <source>
        <dbReference type="ARBA" id="ARBA00005077"/>
    </source>
</evidence>
<dbReference type="Proteomes" id="UP000031627">
    <property type="component" value="Chromosome"/>
</dbReference>
<comment type="pathway">
    <text evidence="1 11">Pyrimidine metabolism; UMP biosynthesis via de novo pathway; (S)-dihydroorotate from bicarbonate: step 1/3.</text>
</comment>
<reference evidence="13 14" key="2">
    <citation type="journal article" date="2014" name="Curr. Biol.">
        <title>Symbiont-Supplemented Maternal Investment Underpinning Host's Ecological Adaptation.</title>
        <authorList>
            <person name="Kaiwa N."/>
            <person name="Hosokawa T."/>
            <person name="Nikoh N."/>
            <person name="Tanahashi M."/>
            <person name="Moriyama M."/>
            <person name="Meng X.Y."/>
            <person name="Maeda T."/>
            <person name="Yamaguchi K."/>
            <person name="Shigenobu S."/>
            <person name="Ito M."/>
            <person name="Fukatsu T."/>
        </authorList>
    </citation>
    <scope>NUCLEOTIDE SEQUENCE [LARGE SCALE GENOMIC DNA]</scope>
    <source>
        <strain evidence="13 14">UwTKB</strain>
    </source>
</reference>
<evidence type="ECO:0000256" key="4">
    <source>
        <dbReference type="ARBA" id="ARBA00022598"/>
    </source>
</evidence>
<evidence type="ECO:0000256" key="9">
    <source>
        <dbReference type="ARBA" id="ARBA00048816"/>
    </source>
</evidence>
<feature type="active site" evidence="11">
    <location>
        <position position="355"/>
    </location>
</feature>
<dbReference type="PANTHER" id="PTHR43418">
    <property type="entry name" value="MULTIFUNCTIONAL TRYPTOPHAN BIOSYNTHESIS PROTEIN-RELATED"/>
    <property type="match status" value="1"/>
</dbReference>
<dbReference type="SUPFAM" id="SSF52317">
    <property type="entry name" value="Class I glutamine amidotransferase-like"/>
    <property type="match status" value="1"/>
</dbReference>
<dbReference type="NCBIfam" id="TIGR01368">
    <property type="entry name" value="CPSaseIIsmall"/>
    <property type="match status" value="1"/>
</dbReference>
<evidence type="ECO:0000256" key="1">
    <source>
        <dbReference type="ARBA" id="ARBA00004812"/>
    </source>
</evidence>
<dbReference type="AlphaFoldDB" id="A0A090ASG2"/>
<name>A0A090ASG2_9ENTR</name>
<dbReference type="EC" id="6.3.5.5" evidence="11"/>
<keyword evidence="5 11" id="KW-0547">Nucleotide-binding</keyword>
<dbReference type="Pfam" id="PF00988">
    <property type="entry name" value="CPSase_sm_chain"/>
    <property type="match status" value="1"/>
</dbReference>
<feature type="binding site" evidence="11">
    <location>
        <position position="311"/>
    </location>
    <ligand>
        <name>L-glutamine</name>
        <dbReference type="ChEBI" id="CHEBI:58359"/>
    </ligand>
</feature>
<comment type="similarity">
    <text evidence="3 11">Belongs to the CarA family.</text>
</comment>
<comment type="pathway">
    <text evidence="2 11">Amino-acid biosynthesis; L-arginine biosynthesis; carbamoyl phosphate from bicarbonate: step 1/1.</text>
</comment>
<feature type="binding site" evidence="11">
    <location>
        <position position="48"/>
    </location>
    <ligand>
        <name>L-glutamine</name>
        <dbReference type="ChEBI" id="CHEBI:58359"/>
    </ligand>
</feature>
<dbReference type="PRINTS" id="PR00097">
    <property type="entry name" value="ANTSNTHASEII"/>
</dbReference>